<dbReference type="InterPro" id="IPR011083">
    <property type="entry name" value="Phage_tail_collar_dom"/>
</dbReference>
<evidence type="ECO:0000313" key="3">
    <source>
        <dbReference type="Proteomes" id="UP000075787"/>
    </source>
</evidence>
<reference evidence="2 3" key="1">
    <citation type="submission" date="2015-12" db="EMBL/GenBank/DDBJ databases">
        <title>Genome sequence of Tistrella mobilis MCCC 1A02139.</title>
        <authorList>
            <person name="Lu L."/>
            <person name="Lai Q."/>
            <person name="Shao Z."/>
            <person name="Qian P."/>
        </authorList>
    </citation>
    <scope>NUCLEOTIDE SEQUENCE [LARGE SCALE GENOMIC DNA]</scope>
    <source>
        <strain evidence="2 3">MCCC 1A02139</strain>
    </source>
</reference>
<comment type="caution">
    <text evidence="2">The sequence shown here is derived from an EMBL/GenBank/DDBJ whole genome shotgun (WGS) entry which is preliminary data.</text>
</comment>
<name>A0A161QYF5_9PROT</name>
<feature type="domain" description="Phage tail collar" evidence="1">
    <location>
        <begin position="7"/>
        <end position="63"/>
    </location>
</feature>
<dbReference type="OrthoDB" id="9810174at2"/>
<gene>
    <name evidence="2" type="ORF">AUP44_16470</name>
</gene>
<protein>
    <recommendedName>
        <fullName evidence="1">Phage tail collar domain-containing protein</fullName>
    </recommendedName>
</protein>
<dbReference type="AlphaFoldDB" id="A0A161QYF5"/>
<dbReference type="InterPro" id="IPR037053">
    <property type="entry name" value="Phage_tail_collar_dom_sf"/>
</dbReference>
<dbReference type="EMBL" id="LPZR01000220">
    <property type="protein sequence ID" value="KYO49664.1"/>
    <property type="molecule type" value="Genomic_DNA"/>
</dbReference>
<evidence type="ECO:0000313" key="2">
    <source>
        <dbReference type="EMBL" id="KYO49664.1"/>
    </source>
</evidence>
<dbReference type="SUPFAM" id="SSF88874">
    <property type="entry name" value="Receptor-binding domain of short tail fibre protein gp12"/>
    <property type="match status" value="1"/>
</dbReference>
<proteinExistence type="predicted"/>
<sequence length="199" mass="20603">MDGVYLGAVFLWAPSFAPRGYTFCNGQLLSIAQNDALFSLIGTTFGGDGQTTFALPNLIGRTPLGAGQGPGLSNYALGQTGGTETITLTGNNLAHHTHTVTAELQGAIPVATTDATESEPANNVVLGNGNFVQTNAPGSPTRPANLFVAKQDPEATLPVQMNGQVAVGSSGMNVPVQIMQPFAVLQYITPLYGIYPPRG</sequence>
<dbReference type="Proteomes" id="UP000075787">
    <property type="component" value="Unassembled WGS sequence"/>
</dbReference>
<accession>A0A161QYF5</accession>
<dbReference type="GeneID" id="97240747"/>
<dbReference type="Gene3D" id="3.90.1340.10">
    <property type="entry name" value="Phage tail collar domain"/>
    <property type="match status" value="1"/>
</dbReference>
<dbReference type="RefSeq" id="WP_062769931.1">
    <property type="nucleotide sequence ID" value="NZ_CP121045.1"/>
</dbReference>
<organism evidence="2 3">
    <name type="scientific">Tistrella mobilis</name>
    <dbReference type="NCBI Taxonomy" id="171437"/>
    <lineage>
        <taxon>Bacteria</taxon>
        <taxon>Pseudomonadati</taxon>
        <taxon>Pseudomonadota</taxon>
        <taxon>Alphaproteobacteria</taxon>
        <taxon>Geminicoccales</taxon>
        <taxon>Geminicoccaceae</taxon>
        <taxon>Tistrella</taxon>
    </lineage>
</organism>
<dbReference type="Pfam" id="PF07484">
    <property type="entry name" value="Collar"/>
    <property type="match status" value="1"/>
</dbReference>
<evidence type="ECO:0000259" key="1">
    <source>
        <dbReference type="Pfam" id="PF07484"/>
    </source>
</evidence>